<keyword evidence="3" id="KW-1185">Reference proteome</keyword>
<dbReference type="EMBL" id="JAINUF010000012">
    <property type="protein sequence ID" value="KAJ8346235.1"/>
    <property type="molecule type" value="Genomic_DNA"/>
</dbReference>
<feature type="compositionally biased region" description="Low complexity" evidence="1">
    <location>
        <begin position="24"/>
        <end position="37"/>
    </location>
</feature>
<proteinExistence type="predicted"/>
<feature type="compositionally biased region" description="Basic residues" evidence="1">
    <location>
        <begin position="13"/>
        <end position="23"/>
    </location>
</feature>
<reference evidence="2" key="1">
    <citation type="journal article" date="2023" name="Science">
        <title>Genome structures resolve the early diversification of teleost fishes.</title>
        <authorList>
            <person name="Parey E."/>
            <person name="Louis A."/>
            <person name="Montfort J."/>
            <person name="Bouchez O."/>
            <person name="Roques C."/>
            <person name="Iampietro C."/>
            <person name="Lluch J."/>
            <person name="Castinel A."/>
            <person name="Donnadieu C."/>
            <person name="Desvignes T."/>
            <person name="Floi Bucao C."/>
            <person name="Jouanno E."/>
            <person name="Wen M."/>
            <person name="Mejri S."/>
            <person name="Dirks R."/>
            <person name="Jansen H."/>
            <person name="Henkel C."/>
            <person name="Chen W.J."/>
            <person name="Zahm M."/>
            <person name="Cabau C."/>
            <person name="Klopp C."/>
            <person name="Thompson A.W."/>
            <person name="Robinson-Rechavi M."/>
            <person name="Braasch I."/>
            <person name="Lecointre G."/>
            <person name="Bobe J."/>
            <person name="Postlethwait J.H."/>
            <person name="Berthelot C."/>
            <person name="Roest Crollius H."/>
            <person name="Guiguen Y."/>
        </authorList>
    </citation>
    <scope>NUCLEOTIDE SEQUENCE</scope>
    <source>
        <strain evidence="2">WJC10195</strain>
    </source>
</reference>
<organism evidence="2 3">
    <name type="scientific">Synaphobranchus kaupii</name>
    <name type="common">Kaup's arrowtooth eel</name>
    <dbReference type="NCBI Taxonomy" id="118154"/>
    <lineage>
        <taxon>Eukaryota</taxon>
        <taxon>Metazoa</taxon>
        <taxon>Chordata</taxon>
        <taxon>Craniata</taxon>
        <taxon>Vertebrata</taxon>
        <taxon>Euteleostomi</taxon>
        <taxon>Actinopterygii</taxon>
        <taxon>Neopterygii</taxon>
        <taxon>Teleostei</taxon>
        <taxon>Anguilliformes</taxon>
        <taxon>Synaphobranchidae</taxon>
        <taxon>Synaphobranchus</taxon>
    </lineage>
</organism>
<feature type="region of interest" description="Disordered" evidence="1">
    <location>
        <begin position="1"/>
        <end position="52"/>
    </location>
</feature>
<name>A0A9Q1EWB5_SYNKA</name>
<evidence type="ECO:0000256" key="1">
    <source>
        <dbReference type="SAM" id="MobiDB-lite"/>
    </source>
</evidence>
<protein>
    <submittedName>
        <fullName evidence="2">Uncharacterized protein</fullName>
    </submittedName>
</protein>
<feature type="compositionally biased region" description="Basic and acidic residues" evidence="1">
    <location>
        <begin position="41"/>
        <end position="52"/>
    </location>
</feature>
<dbReference type="Proteomes" id="UP001152622">
    <property type="component" value="Chromosome 12"/>
</dbReference>
<feature type="region of interest" description="Disordered" evidence="1">
    <location>
        <begin position="164"/>
        <end position="183"/>
    </location>
</feature>
<evidence type="ECO:0000313" key="3">
    <source>
        <dbReference type="Proteomes" id="UP001152622"/>
    </source>
</evidence>
<dbReference type="AlphaFoldDB" id="A0A9Q1EWB5"/>
<evidence type="ECO:0000313" key="2">
    <source>
        <dbReference type="EMBL" id="KAJ8346235.1"/>
    </source>
</evidence>
<gene>
    <name evidence="2" type="ORF">SKAU_G00304280</name>
</gene>
<accession>A0A9Q1EWB5</accession>
<sequence length="206" mass="22373">MRRGFSQTGPVVAKRRRSGRLRCSRGPGRAAAGGPRAARSRRGDTSRARPEAGERGQNFKCIFLAYAGRRVFPFSLARKWTLTCGPAKRRKSGKSAYLVRRAGDEISRLTHEAGPLAYWNDNVKHMLQTLAADNCSSLPGYSEEIWGELGTRPKPAAGVQKVLCPPAEPTHPLASSPPPPPEDLSQRLIRSWLFVSGADDVAGLAA</sequence>
<comment type="caution">
    <text evidence="2">The sequence shown here is derived from an EMBL/GenBank/DDBJ whole genome shotgun (WGS) entry which is preliminary data.</text>
</comment>